<dbReference type="InterPro" id="IPR004161">
    <property type="entry name" value="EFTu-like_2"/>
</dbReference>
<dbReference type="InterPro" id="IPR050055">
    <property type="entry name" value="EF-Tu_GTPase"/>
</dbReference>
<dbReference type="PANTHER" id="PTHR43721">
    <property type="entry name" value="ELONGATION FACTOR TU-RELATED"/>
    <property type="match status" value="1"/>
</dbReference>
<protein>
    <submittedName>
        <fullName evidence="2">Selenocysteine-specific elongation factor</fullName>
    </submittedName>
</protein>
<dbReference type="RefSeq" id="WP_338097750.1">
    <property type="nucleotide sequence ID" value="NZ_CP131061.1"/>
</dbReference>
<dbReference type="AlphaFoldDB" id="A0AA96V6T3"/>
<dbReference type="GO" id="GO:0001514">
    <property type="term" value="P:selenocysteine incorporation"/>
    <property type="evidence" value="ECO:0007669"/>
    <property type="project" value="TreeGrafter"/>
</dbReference>
<evidence type="ECO:0000313" key="2">
    <source>
        <dbReference type="EMBL" id="WNY27792.1"/>
    </source>
</evidence>
<dbReference type="GO" id="GO:0003746">
    <property type="term" value="F:translation elongation factor activity"/>
    <property type="evidence" value="ECO:0007669"/>
    <property type="project" value="UniProtKB-KW"/>
</dbReference>
<dbReference type="Gene3D" id="2.40.30.10">
    <property type="entry name" value="Translation factors"/>
    <property type="match status" value="2"/>
</dbReference>
<dbReference type="SUPFAM" id="SSF52540">
    <property type="entry name" value="P-loop containing nucleoside triphosphate hydrolases"/>
    <property type="match status" value="1"/>
</dbReference>
<keyword evidence="2" id="KW-0648">Protein biosynthesis</keyword>
<proteinExistence type="predicted"/>
<dbReference type="SUPFAM" id="SSF50447">
    <property type="entry name" value="Translation proteins"/>
    <property type="match status" value="1"/>
</dbReference>
<gene>
    <name evidence="2" type="primary">selB</name>
    <name evidence="2" type="ORF">MsAm2_16050</name>
</gene>
<dbReference type="Pfam" id="PF03144">
    <property type="entry name" value="GTP_EFTU_D2"/>
    <property type="match status" value="1"/>
</dbReference>
<sequence>MTNIAIIGDEKSGRTSLASKLGKKGTDSDITLYDDDRHERKYVYVDAKSYPKSIKSIMSALNLADMALLCVTPGGVTPHMGECVIALDLLGMKHGVIVITKADTSYPMEIEAFSQKLKKMTVGTVLENWEILALNTNKDAANPFEGLEELKNKIHNIADQIEPEQKLKDNLPPRVVIDHFFNVTGIGIVVLGKVLQGTIHTHDKIGLFPPDKKVDIRSIQTHDIDVKEAKTGARVGLALKGLLERELDRGYLLSNEEIVATEFEIECQLSKFAKAGIELEDVIHMFVGLQSEPVRVKKIIAGGVEKEKIGAGESCILHVTSSKKVAYGKGDQFLFAGLEDNQRFTAIGKIMK</sequence>
<keyword evidence="2" id="KW-0251">Elongation factor</keyword>
<dbReference type="EMBL" id="CP131061">
    <property type="protein sequence ID" value="WNY27792.1"/>
    <property type="molecule type" value="Genomic_DNA"/>
</dbReference>
<dbReference type="GO" id="GO:0005525">
    <property type="term" value="F:GTP binding"/>
    <property type="evidence" value="ECO:0007669"/>
    <property type="project" value="InterPro"/>
</dbReference>
<dbReference type="Proteomes" id="UP001304970">
    <property type="component" value="Chromosome"/>
</dbReference>
<keyword evidence="3" id="KW-1185">Reference proteome</keyword>
<organism evidence="2 3">
    <name type="scientific">Methanolapillus ohkumae</name>
    <dbReference type="NCBI Taxonomy" id="3028298"/>
    <lineage>
        <taxon>Archaea</taxon>
        <taxon>Methanobacteriati</taxon>
        <taxon>Methanobacteriota</taxon>
        <taxon>Stenosarchaea group</taxon>
        <taxon>Methanomicrobia</taxon>
        <taxon>Methanosarcinales</taxon>
        <taxon>Methanosarcinaceae</taxon>
        <taxon>Methanolapillus</taxon>
    </lineage>
</organism>
<reference evidence="2 3" key="1">
    <citation type="submission" date="2023-07" db="EMBL/GenBank/DDBJ databases">
        <title>Closed genome sequence of Methanosarcinaceae archaeon Am2.</title>
        <authorList>
            <person name="Poehlein A."/>
            <person name="Protasov E."/>
            <person name="Platt K."/>
            <person name="Reeh H."/>
            <person name="Daniel R."/>
            <person name="Brune A."/>
        </authorList>
    </citation>
    <scope>NUCLEOTIDE SEQUENCE [LARGE SCALE GENOMIC DNA]</scope>
    <source>
        <strain evidence="2 3">Am2</strain>
    </source>
</reference>
<name>A0AA96V6T3_9EURY</name>
<evidence type="ECO:0000313" key="3">
    <source>
        <dbReference type="Proteomes" id="UP001304970"/>
    </source>
</evidence>
<dbReference type="InterPro" id="IPR009000">
    <property type="entry name" value="Transl_B-barrel_sf"/>
</dbReference>
<feature type="domain" description="Translation elongation factor EFTu-like" evidence="1">
    <location>
        <begin position="187"/>
        <end position="251"/>
    </location>
</feature>
<dbReference type="PANTHER" id="PTHR43721:SF11">
    <property type="entry name" value="SELENOCYSTEINE-SPECIFIC ELONGATION FACTOR"/>
    <property type="match status" value="1"/>
</dbReference>
<dbReference type="InterPro" id="IPR027417">
    <property type="entry name" value="P-loop_NTPase"/>
</dbReference>
<dbReference type="Gene3D" id="3.40.50.300">
    <property type="entry name" value="P-loop containing nucleotide triphosphate hydrolases"/>
    <property type="match status" value="1"/>
</dbReference>
<evidence type="ECO:0000259" key="1">
    <source>
        <dbReference type="Pfam" id="PF03144"/>
    </source>
</evidence>
<dbReference type="GeneID" id="89229030"/>
<accession>A0AA96V6T3</accession>